<keyword evidence="13" id="KW-1185">Reference proteome</keyword>
<dbReference type="GO" id="GO:0005840">
    <property type="term" value="C:ribosome"/>
    <property type="evidence" value="ECO:0007669"/>
    <property type="project" value="UniProtKB-KW"/>
</dbReference>
<protein>
    <recommendedName>
        <fullName evidence="10">Ribosomal L1 domain-containing protein 1</fullName>
    </recommendedName>
</protein>
<dbReference type="CDD" id="cd00403">
    <property type="entry name" value="Ribosomal_L1"/>
    <property type="match status" value="1"/>
</dbReference>
<proteinExistence type="inferred from homology"/>
<keyword evidence="4" id="KW-0832">Ubl conjugation</keyword>
<comment type="similarity">
    <text evidence="9">Belongs to the universal ribosomal protein uL1 family. Highly divergent.</text>
</comment>
<keyword evidence="5" id="KW-0007">Acetylation</keyword>
<dbReference type="FunFam" id="3.40.50.790:FF:000004">
    <property type="entry name" value="Ribosomal L1 domain-containing 1-like 1"/>
    <property type="match status" value="1"/>
</dbReference>
<gene>
    <name evidence="12" type="ORF">J3R30DRAFT_3287088</name>
</gene>
<keyword evidence="12" id="KW-0689">Ribosomal protein</keyword>
<evidence type="ECO:0000256" key="11">
    <source>
        <dbReference type="SAM" id="MobiDB-lite"/>
    </source>
</evidence>
<comment type="subcellular location">
    <subcellularLocation>
        <location evidence="1">Nucleus</location>
        <location evidence="1">Nucleolus</location>
    </subcellularLocation>
</comment>
<dbReference type="AlphaFoldDB" id="A0A9W9DR84"/>
<dbReference type="Pfam" id="PF00687">
    <property type="entry name" value="Ribosomal_L1"/>
    <property type="match status" value="1"/>
</dbReference>
<feature type="compositionally biased region" description="Basic and acidic residues" evidence="11">
    <location>
        <begin position="384"/>
        <end position="422"/>
    </location>
</feature>
<feature type="region of interest" description="Disordered" evidence="11">
    <location>
        <begin position="249"/>
        <end position="447"/>
    </location>
</feature>
<dbReference type="GO" id="GO:0005730">
    <property type="term" value="C:nucleolus"/>
    <property type="evidence" value="ECO:0007669"/>
    <property type="project" value="UniProtKB-SubCell"/>
</dbReference>
<name>A0A9W9DR84_9AGAR</name>
<evidence type="ECO:0000256" key="5">
    <source>
        <dbReference type="ARBA" id="ARBA00022990"/>
    </source>
</evidence>
<comment type="function">
    <text evidence="8">Regulates cellular senescence through inhibition of PTEN translation. Acts as a pro-apoptotic regulator in response to DNA damage.</text>
</comment>
<dbReference type="Proteomes" id="UP001150266">
    <property type="component" value="Unassembled WGS sequence"/>
</dbReference>
<reference evidence="12" key="1">
    <citation type="submission" date="2022-08" db="EMBL/GenBank/DDBJ databases">
        <title>A Global Phylogenomic Analysis of the Shiitake Genus Lentinula.</title>
        <authorList>
            <consortium name="DOE Joint Genome Institute"/>
            <person name="Sierra-Patev S."/>
            <person name="Min B."/>
            <person name="Naranjo-Ortiz M."/>
            <person name="Looney B."/>
            <person name="Konkel Z."/>
            <person name="Slot J.C."/>
            <person name="Sakamoto Y."/>
            <person name="Steenwyk J.L."/>
            <person name="Rokas A."/>
            <person name="Carro J."/>
            <person name="Camarero S."/>
            <person name="Ferreira P."/>
            <person name="Molpeceres G."/>
            <person name="Ruiz-Duenas F.J."/>
            <person name="Serrano A."/>
            <person name="Henrissat B."/>
            <person name="Drula E."/>
            <person name="Hughes K.W."/>
            <person name="Mata J.L."/>
            <person name="Ishikawa N.K."/>
            <person name="Vargas-Isla R."/>
            <person name="Ushijima S."/>
            <person name="Smith C.A."/>
            <person name="Ahrendt S."/>
            <person name="Andreopoulos W."/>
            <person name="He G."/>
            <person name="Labutti K."/>
            <person name="Lipzen A."/>
            <person name="Ng V."/>
            <person name="Riley R."/>
            <person name="Sandor L."/>
            <person name="Barry K."/>
            <person name="Martinez A.T."/>
            <person name="Xiao Y."/>
            <person name="Gibbons J.G."/>
            <person name="Terashima K."/>
            <person name="Grigoriev I.V."/>
            <person name="Hibbett D.S."/>
        </authorList>
    </citation>
    <scope>NUCLEOTIDE SEQUENCE</scope>
    <source>
        <strain evidence="12">JLM2183</strain>
    </source>
</reference>
<dbReference type="InterPro" id="IPR023674">
    <property type="entry name" value="Ribosomal_uL1-like"/>
</dbReference>
<keyword evidence="12" id="KW-0687">Ribonucleoprotein</keyword>
<dbReference type="OrthoDB" id="10251727at2759"/>
<dbReference type="InterPro" id="IPR028364">
    <property type="entry name" value="Ribosomal_uL1/biogenesis"/>
</dbReference>
<evidence type="ECO:0000256" key="4">
    <source>
        <dbReference type="ARBA" id="ARBA00022843"/>
    </source>
</evidence>
<comment type="caution">
    <text evidence="12">The sequence shown here is derived from an EMBL/GenBank/DDBJ whole genome shotgun (WGS) entry which is preliminary data.</text>
</comment>
<dbReference type="EMBL" id="JAOTPV010000005">
    <property type="protein sequence ID" value="KAJ4482543.1"/>
    <property type="molecule type" value="Genomic_DNA"/>
</dbReference>
<dbReference type="SUPFAM" id="SSF56808">
    <property type="entry name" value="Ribosomal protein L1"/>
    <property type="match status" value="1"/>
</dbReference>
<organism evidence="12 13">
    <name type="scientific">Lentinula aciculospora</name>
    <dbReference type="NCBI Taxonomy" id="153920"/>
    <lineage>
        <taxon>Eukaryota</taxon>
        <taxon>Fungi</taxon>
        <taxon>Dikarya</taxon>
        <taxon>Basidiomycota</taxon>
        <taxon>Agaricomycotina</taxon>
        <taxon>Agaricomycetes</taxon>
        <taxon>Agaricomycetidae</taxon>
        <taxon>Agaricales</taxon>
        <taxon>Marasmiineae</taxon>
        <taxon>Omphalotaceae</taxon>
        <taxon>Lentinula</taxon>
    </lineage>
</organism>
<evidence type="ECO:0000256" key="10">
    <source>
        <dbReference type="ARBA" id="ARBA00070787"/>
    </source>
</evidence>
<evidence type="ECO:0000256" key="9">
    <source>
        <dbReference type="ARBA" id="ARBA00061550"/>
    </source>
</evidence>
<feature type="compositionally biased region" description="Basic and acidic residues" evidence="11">
    <location>
        <begin position="436"/>
        <end position="447"/>
    </location>
</feature>
<keyword evidence="6" id="KW-0175">Coiled coil</keyword>
<dbReference type="Gene3D" id="3.40.50.790">
    <property type="match status" value="1"/>
</dbReference>
<evidence type="ECO:0000256" key="8">
    <source>
        <dbReference type="ARBA" id="ARBA00054167"/>
    </source>
</evidence>
<evidence type="ECO:0000313" key="13">
    <source>
        <dbReference type="Proteomes" id="UP001150266"/>
    </source>
</evidence>
<evidence type="ECO:0000313" key="12">
    <source>
        <dbReference type="EMBL" id="KAJ4482543.1"/>
    </source>
</evidence>
<evidence type="ECO:0000256" key="6">
    <source>
        <dbReference type="ARBA" id="ARBA00023054"/>
    </source>
</evidence>
<evidence type="ECO:0000256" key="7">
    <source>
        <dbReference type="ARBA" id="ARBA00023242"/>
    </source>
</evidence>
<accession>A0A9W9DR84</accession>
<evidence type="ECO:0000256" key="2">
    <source>
        <dbReference type="ARBA" id="ARBA00022499"/>
    </source>
</evidence>
<keyword evidence="3" id="KW-0597">Phosphoprotein</keyword>
<sequence>MAKDDLIDDRVSLKQCQQAVDALFAHVSKFTAKKAETQLLPDAEQSFWLTIALKKQPERSRLKVFSIPVTYPVVDPRKESVCLITKDPQRTYKDLIEDNKIHFIHKVIGIKKLKGKYKAYDARRALMKEHGLFLADDRVIPLLPKLLGSKFFAAKKQPLPVNITRKDLKKELERAVSSTYMPSIRGTALSIKVGRMSQSASQVIANIKTALPAIAARVNDGWDNIQSLGLKTSNSATLPIWTCSLNDSPGGRWAGLTAKDEEESESEGETDEDEEEETKGGSQKKKEKKETKTAPPAEVLQKTSAPEVEKEEETSKKKKEKKAKSSNEDAPATGMTEATVAVTKKDDEKKEKKEKKKGKKLIVAAASTPKDDAMVVDTIPATDESEKKPRKDKKSTVGDKEKPPIVLNKEELKQKKSEAPGEKKKKKVLKAKGGRSAKEMLLGRKVV</sequence>
<feature type="compositionally biased region" description="Acidic residues" evidence="11">
    <location>
        <begin position="260"/>
        <end position="277"/>
    </location>
</feature>
<evidence type="ECO:0000256" key="3">
    <source>
        <dbReference type="ARBA" id="ARBA00022553"/>
    </source>
</evidence>
<keyword evidence="2" id="KW-1017">Isopeptide bond</keyword>
<keyword evidence="7" id="KW-0539">Nucleus</keyword>
<dbReference type="InterPro" id="IPR016095">
    <property type="entry name" value="Ribosomal_uL1_3-a/b-sand"/>
</dbReference>
<feature type="compositionally biased region" description="Basic residues" evidence="11">
    <location>
        <begin position="423"/>
        <end position="435"/>
    </location>
</feature>
<evidence type="ECO:0000256" key="1">
    <source>
        <dbReference type="ARBA" id="ARBA00004604"/>
    </source>
</evidence>